<dbReference type="UniPathway" id="UPA00135">
    <property type="reaction ID" value="UER00196"/>
</dbReference>
<evidence type="ECO:0000256" key="2">
    <source>
        <dbReference type="ARBA" id="ARBA00005216"/>
    </source>
</evidence>
<dbReference type="EC" id="1.1.1.399" evidence="4"/>
<dbReference type="SUPFAM" id="SSF51735">
    <property type="entry name" value="NAD(P)-binding Rossmann-fold domains"/>
    <property type="match status" value="1"/>
</dbReference>
<comment type="catalytic activity">
    <reaction evidence="11">
        <text>(R)-2-hydroxyglutarate + NAD(+) = 2-oxoglutarate + NADH + H(+)</text>
        <dbReference type="Rhea" id="RHEA:49612"/>
        <dbReference type="ChEBI" id="CHEBI:15378"/>
        <dbReference type="ChEBI" id="CHEBI:15801"/>
        <dbReference type="ChEBI" id="CHEBI:16810"/>
        <dbReference type="ChEBI" id="CHEBI:57540"/>
        <dbReference type="ChEBI" id="CHEBI:57945"/>
        <dbReference type="EC" id="1.1.1.399"/>
    </reaction>
</comment>
<evidence type="ECO:0000259" key="14">
    <source>
        <dbReference type="PROSITE" id="PS51671"/>
    </source>
</evidence>
<evidence type="ECO:0000256" key="13">
    <source>
        <dbReference type="RuleBase" id="RU003719"/>
    </source>
</evidence>
<reference evidence="15 16" key="1">
    <citation type="submission" date="2014-02" db="EMBL/GenBank/DDBJ databases">
        <title>The small core and large imbalanced accessory genome model reveals a collaborative survival strategy of Sorangium cellulosum strains in nature.</title>
        <authorList>
            <person name="Han K."/>
            <person name="Peng R."/>
            <person name="Blom J."/>
            <person name="Li Y.-Z."/>
        </authorList>
    </citation>
    <scope>NUCLEOTIDE SEQUENCE [LARGE SCALE GENOMIC DNA]</scope>
    <source>
        <strain evidence="15 16">So0157-18</strain>
    </source>
</reference>
<keyword evidence="9" id="KW-0028">Amino-acid biosynthesis</keyword>
<dbReference type="PROSITE" id="PS00671">
    <property type="entry name" value="D_2_HYDROXYACID_DH_3"/>
    <property type="match status" value="1"/>
</dbReference>
<dbReference type="NCBIfam" id="NF008759">
    <property type="entry name" value="PRK11790.1"/>
    <property type="match status" value="1"/>
</dbReference>
<dbReference type="CDD" id="cd12176">
    <property type="entry name" value="PGDH_3"/>
    <property type="match status" value="1"/>
</dbReference>
<gene>
    <name evidence="15" type="ORF">BE04_05865</name>
</gene>
<dbReference type="SUPFAM" id="SSF55021">
    <property type="entry name" value="ACT-like"/>
    <property type="match status" value="1"/>
</dbReference>
<dbReference type="PANTHER" id="PTHR42789:SF1">
    <property type="entry name" value="D-ISOMER SPECIFIC 2-HYDROXYACID DEHYDROGENASE FAMILY PROTEIN (AFU_ORTHOLOGUE AFUA_6G10090)"/>
    <property type="match status" value="1"/>
</dbReference>
<dbReference type="Pfam" id="PF02826">
    <property type="entry name" value="2-Hacid_dh_C"/>
    <property type="match status" value="1"/>
</dbReference>
<dbReference type="EC" id="1.1.1.95" evidence="5"/>
<evidence type="ECO:0000313" key="16">
    <source>
        <dbReference type="Proteomes" id="UP000075604"/>
    </source>
</evidence>
<evidence type="ECO:0000256" key="3">
    <source>
        <dbReference type="ARBA" id="ARBA00005854"/>
    </source>
</evidence>
<organism evidence="15 16">
    <name type="scientific">Sorangium cellulosum</name>
    <name type="common">Polyangium cellulosum</name>
    <dbReference type="NCBI Taxonomy" id="56"/>
    <lineage>
        <taxon>Bacteria</taxon>
        <taxon>Pseudomonadati</taxon>
        <taxon>Myxococcota</taxon>
        <taxon>Polyangia</taxon>
        <taxon>Polyangiales</taxon>
        <taxon>Polyangiaceae</taxon>
        <taxon>Sorangium</taxon>
    </lineage>
</organism>
<dbReference type="InterPro" id="IPR036291">
    <property type="entry name" value="NAD(P)-bd_dom_sf"/>
</dbReference>
<dbReference type="InterPro" id="IPR045865">
    <property type="entry name" value="ACT-like_dom_sf"/>
</dbReference>
<evidence type="ECO:0000313" key="15">
    <source>
        <dbReference type="EMBL" id="KYF56070.1"/>
    </source>
</evidence>
<dbReference type="Gene3D" id="3.30.70.260">
    <property type="match status" value="1"/>
</dbReference>
<dbReference type="GO" id="GO:0006564">
    <property type="term" value="P:L-serine biosynthetic process"/>
    <property type="evidence" value="ECO:0007669"/>
    <property type="project" value="UniProtKB-KW"/>
</dbReference>
<evidence type="ECO:0000256" key="6">
    <source>
        <dbReference type="ARBA" id="ARBA00021582"/>
    </source>
</evidence>
<dbReference type="InterPro" id="IPR050857">
    <property type="entry name" value="D-2-hydroxyacid_DH"/>
</dbReference>
<feature type="domain" description="ACT" evidence="14">
    <location>
        <begin position="350"/>
        <end position="419"/>
    </location>
</feature>
<dbReference type="EMBL" id="JELX01002247">
    <property type="protein sequence ID" value="KYF56070.1"/>
    <property type="molecule type" value="Genomic_DNA"/>
</dbReference>
<evidence type="ECO:0000256" key="1">
    <source>
        <dbReference type="ARBA" id="ARBA00003800"/>
    </source>
</evidence>
<accession>A0A150PKA9</accession>
<dbReference type="InterPro" id="IPR029753">
    <property type="entry name" value="D-isomer_DH_CS"/>
</dbReference>
<evidence type="ECO:0000256" key="9">
    <source>
        <dbReference type="ARBA" id="ARBA00023299"/>
    </source>
</evidence>
<dbReference type="Pfam" id="PF00389">
    <property type="entry name" value="2-Hacid_dh"/>
    <property type="match status" value="1"/>
</dbReference>
<protein>
    <recommendedName>
        <fullName evidence="6">D-3-phosphoglycerate dehydrogenase</fullName>
        <ecNumber evidence="4">1.1.1.399</ecNumber>
        <ecNumber evidence="5">1.1.1.95</ecNumber>
    </recommendedName>
    <alternativeName>
        <fullName evidence="10">2-oxoglutarate reductase</fullName>
    </alternativeName>
</protein>
<evidence type="ECO:0000256" key="8">
    <source>
        <dbReference type="ARBA" id="ARBA00023027"/>
    </source>
</evidence>
<comment type="caution">
    <text evidence="15">The sequence shown here is derived from an EMBL/GenBank/DDBJ whole genome shotgun (WGS) entry which is preliminary data.</text>
</comment>
<dbReference type="Gene3D" id="3.40.50.720">
    <property type="entry name" value="NAD(P)-binding Rossmann-like Domain"/>
    <property type="match status" value="2"/>
</dbReference>
<dbReference type="InterPro" id="IPR006139">
    <property type="entry name" value="D-isomer_2_OHA_DH_cat_dom"/>
</dbReference>
<dbReference type="GO" id="GO:0051287">
    <property type="term" value="F:NAD binding"/>
    <property type="evidence" value="ECO:0007669"/>
    <property type="project" value="InterPro"/>
</dbReference>
<dbReference type="Pfam" id="PF22629">
    <property type="entry name" value="ACT_AHAS_ss"/>
    <property type="match status" value="1"/>
</dbReference>
<comment type="function">
    <text evidence="1">Catalyzes the reversible oxidation of 3-phospho-D-glycerate to 3-phosphonooxypyruvate, the first step of the phosphorylated L-serine biosynthesis pathway. Also catalyzes the reversible oxidation of 2-hydroxyglutarate to 2-oxoglutarate.</text>
</comment>
<dbReference type="InterPro" id="IPR002912">
    <property type="entry name" value="ACT_dom"/>
</dbReference>
<dbReference type="FunFam" id="3.40.50.720:FF:000041">
    <property type="entry name" value="D-3-phosphoglycerate dehydrogenase"/>
    <property type="match status" value="1"/>
</dbReference>
<proteinExistence type="inferred from homology"/>
<dbReference type="PROSITE" id="PS51671">
    <property type="entry name" value="ACT"/>
    <property type="match status" value="1"/>
</dbReference>
<dbReference type="CDD" id="cd04901">
    <property type="entry name" value="ACT_3PGDH"/>
    <property type="match status" value="1"/>
</dbReference>
<keyword evidence="7 13" id="KW-0560">Oxidoreductase</keyword>
<dbReference type="Proteomes" id="UP000075604">
    <property type="component" value="Unassembled WGS sequence"/>
</dbReference>
<evidence type="ECO:0000256" key="10">
    <source>
        <dbReference type="ARBA" id="ARBA00030455"/>
    </source>
</evidence>
<dbReference type="SUPFAM" id="SSF52283">
    <property type="entry name" value="Formate/glycerate dehydrogenase catalytic domain-like"/>
    <property type="match status" value="1"/>
</dbReference>
<name>A0A150PKA9_SORCE</name>
<evidence type="ECO:0000256" key="12">
    <source>
        <dbReference type="ARBA" id="ARBA00048731"/>
    </source>
</evidence>
<dbReference type="InterPro" id="IPR006140">
    <property type="entry name" value="D-isomer_DH_NAD-bd"/>
</dbReference>
<evidence type="ECO:0000256" key="11">
    <source>
        <dbReference type="ARBA" id="ARBA00048126"/>
    </source>
</evidence>
<dbReference type="InterPro" id="IPR054480">
    <property type="entry name" value="AHAS_small-like_ACT"/>
</dbReference>
<evidence type="ECO:0000256" key="5">
    <source>
        <dbReference type="ARBA" id="ARBA00013143"/>
    </source>
</evidence>
<evidence type="ECO:0000256" key="7">
    <source>
        <dbReference type="ARBA" id="ARBA00023002"/>
    </source>
</evidence>
<comment type="similarity">
    <text evidence="3 13">Belongs to the D-isomer specific 2-hydroxyacid dehydrogenase family.</text>
</comment>
<sequence length="419" mass="45344">MKPMMPTSTKLQTTPPAAKEPVKVLLLENIHQSAHELFRSRSFEIETRSAALKEDELIAALEGVDMLGIRSKTHVTARVLEKAPKLLSIGCFCIGTNQVDLDAANRSGVPVFNAPFSNTRSVAELIIAECVMLARQLGDRSREVHAGTWKKVSKACYEVRGKTIGLIGYGHIGQQLGVLAEAMGMRVVYYDIAQKLPMGNNRPLPTLEALLAEADYVSLHVPATPETRNMIGAAELAHMRKGSYLLNASRGSVVVIPALAEALKSGHLAGAAIDVYPEEPESNSDGFHTELQRLPNVILTPHIGGSTEEAQEAIGREVSRALTQFATTGATTGAVNFPNVELPPLKGTHRILNVHRNVPGVLRDVNRIVSDVNANIDSQVLSTDANIGYLIMDLSQDVSAEVSRRIGALETSLRTRVLY</sequence>
<comment type="pathway">
    <text evidence="2">Amino-acid biosynthesis; L-serine biosynthesis; L-serine from 3-phospho-D-glycerate: step 1/3.</text>
</comment>
<dbReference type="GO" id="GO:0004617">
    <property type="term" value="F:phosphoglycerate dehydrogenase activity"/>
    <property type="evidence" value="ECO:0007669"/>
    <property type="project" value="UniProtKB-EC"/>
</dbReference>
<comment type="catalytic activity">
    <reaction evidence="12">
        <text>(2R)-3-phosphoglycerate + NAD(+) = 3-phosphooxypyruvate + NADH + H(+)</text>
        <dbReference type="Rhea" id="RHEA:12641"/>
        <dbReference type="ChEBI" id="CHEBI:15378"/>
        <dbReference type="ChEBI" id="CHEBI:18110"/>
        <dbReference type="ChEBI" id="CHEBI:57540"/>
        <dbReference type="ChEBI" id="CHEBI:57945"/>
        <dbReference type="ChEBI" id="CHEBI:58272"/>
        <dbReference type="EC" id="1.1.1.95"/>
    </reaction>
</comment>
<dbReference type="GO" id="GO:0047545">
    <property type="term" value="F:(S)-2-hydroxyglutarate dehydrogenase activity"/>
    <property type="evidence" value="ECO:0007669"/>
    <property type="project" value="UniProtKB-ARBA"/>
</dbReference>
<keyword evidence="8" id="KW-0520">NAD</keyword>
<dbReference type="PANTHER" id="PTHR42789">
    <property type="entry name" value="D-ISOMER SPECIFIC 2-HYDROXYACID DEHYDROGENASE FAMILY PROTEIN (AFU_ORTHOLOGUE AFUA_6G10090)"/>
    <property type="match status" value="1"/>
</dbReference>
<evidence type="ECO:0000256" key="4">
    <source>
        <dbReference type="ARBA" id="ARBA00013001"/>
    </source>
</evidence>
<dbReference type="AlphaFoldDB" id="A0A150PKA9"/>
<keyword evidence="9" id="KW-0718">Serine biosynthesis</keyword>